<keyword evidence="1" id="KW-0732">Signal</keyword>
<feature type="chain" id="PRO_5034108843" evidence="1">
    <location>
        <begin position="24"/>
        <end position="212"/>
    </location>
</feature>
<sequence length="212" mass="22004">MRGLVRFAMAVVAVFIATVSAPAADTTVTRAVAPFTSLRVDGHFILHVSQGTTQSVQLAGDPYLINNLQIGVAKGVLSIDRPHGFDLPKHQTVTITITAPELTAVGLRGLVHASVTGLAGPAFALTNNGAAAATLTGAVGRFTLISRGVSSIDAGGLHAKTVTMLVRGQGNLRVFASQVADVTMYGEGRIDVLGHPKVHQFKTLAYGVISLK</sequence>
<organism evidence="3 4">
    <name type="scientific">Acidiphilium rubrum</name>
    <dbReference type="NCBI Taxonomy" id="526"/>
    <lineage>
        <taxon>Bacteria</taxon>
        <taxon>Pseudomonadati</taxon>
        <taxon>Pseudomonadota</taxon>
        <taxon>Alphaproteobacteria</taxon>
        <taxon>Acetobacterales</taxon>
        <taxon>Acidocellaceae</taxon>
        <taxon>Acidiphilium</taxon>
    </lineage>
</organism>
<evidence type="ECO:0000256" key="1">
    <source>
        <dbReference type="SAM" id="SignalP"/>
    </source>
</evidence>
<dbReference type="RefSeq" id="WP_029312420.1">
    <property type="nucleotide sequence ID" value="NZ_FTNE01000001.1"/>
</dbReference>
<reference evidence="3 4" key="1">
    <citation type="submission" date="2017-01" db="EMBL/GenBank/DDBJ databases">
        <authorList>
            <person name="Varghese N."/>
            <person name="Submissions S."/>
        </authorList>
    </citation>
    <scope>NUCLEOTIDE SEQUENCE [LARGE SCALE GENOMIC DNA]</scope>
    <source>
        <strain evidence="3 4">ATCC 35905</strain>
    </source>
</reference>
<feature type="signal peptide" evidence="1">
    <location>
        <begin position="1"/>
        <end position="23"/>
    </location>
</feature>
<evidence type="ECO:0000313" key="3">
    <source>
        <dbReference type="EMBL" id="SIQ08069.1"/>
    </source>
</evidence>
<dbReference type="Proteomes" id="UP000186308">
    <property type="component" value="Unassembled WGS sequence"/>
</dbReference>
<dbReference type="Pfam" id="PF10988">
    <property type="entry name" value="DUF2807"/>
    <property type="match status" value="1"/>
</dbReference>
<dbReference type="Gene3D" id="2.160.20.120">
    <property type="match status" value="1"/>
</dbReference>
<accession>A0A8G2CHM2</accession>
<name>A0A8G2CHM2_ACIRU</name>
<gene>
    <name evidence="3" type="ORF">SAMN05421828_101194</name>
</gene>
<keyword evidence="4" id="KW-1185">Reference proteome</keyword>
<comment type="caution">
    <text evidence="3">The sequence shown here is derived from an EMBL/GenBank/DDBJ whole genome shotgun (WGS) entry which is preliminary data.</text>
</comment>
<dbReference type="AlphaFoldDB" id="A0A8G2CHM2"/>
<dbReference type="EMBL" id="FTNE01000001">
    <property type="protein sequence ID" value="SIQ08069.1"/>
    <property type="molecule type" value="Genomic_DNA"/>
</dbReference>
<proteinExistence type="predicted"/>
<dbReference type="OrthoDB" id="9960138at2"/>
<evidence type="ECO:0000259" key="2">
    <source>
        <dbReference type="Pfam" id="PF10988"/>
    </source>
</evidence>
<dbReference type="InterPro" id="IPR021255">
    <property type="entry name" value="DUF2807"/>
</dbReference>
<protein>
    <submittedName>
        <fullName evidence="3">Auto-transporter adhesin, head GIN domain</fullName>
    </submittedName>
</protein>
<evidence type="ECO:0000313" key="4">
    <source>
        <dbReference type="Proteomes" id="UP000186308"/>
    </source>
</evidence>
<feature type="domain" description="Putative auto-transporter adhesin head GIN" evidence="2">
    <location>
        <begin position="34"/>
        <end position="196"/>
    </location>
</feature>